<dbReference type="AlphaFoldDB" id="A0A4Z2GKN1"/>
<name>A0A4Z2GKN1_9TELE</name>
<evidence type="ECO:0000313" key="3">
    <source>
        <dbReference type="Proteomes" id="UP000314294"/>
    </source>
</evidence>
<accession>A0A4Z2GKN1</accession>
<organism evidence="2 3">
    <name type="scientific">Liparis tanakae</name>
    <name type="common">Tanaka's snailfish</name>
    <dbReference type="NCBI Taxonomy" id="230148"/>
    <lineage>
        <taxon>Eukaryota</taxon>
        <taxon>Metazoa</taxon>
        <taxon>Chordata</taxon>
        <taxon>Craniata</taxon>
        <taxon>Vertebrata</taxon>
        <taxon>Euteleostomi</taxon>
        <taxon>Actinopterygii</taxon>
        <taxon>Neopterygii</taxon>
        <taxon>Teleostei</taxon>
        <taxon>Neoteleostei</taxon>
        <taxon>Acanthomorphata</taxon>
        <taxon>Eupercaria</taxon>
        <taxon>Perciformes</taxon>
        <taxon>Cottioidei</taxon>
        <taxon>Cottales</taxon>
        <taxon>Liparidae</taxon>
        <taxon>Liparis</taxon>
    </lineage>
</organism>
<feature type="region of interest" description="Disordered" evidence="1">
    <location>
        <begin position="13"/>
        <end position="88"/>
    </location>
</feature>
<comment type="caution">
    <text evidence="2">The sequence shown here is derived from an EMBL/GenBank/DDBJ whole genome shotgun (WGS) entry which is preliminary data.</text>
</comment>
<sequence length="88" mass="9473">MEIQGFFEILGRFPRGGLDDRVNLRADPGLRGNHRGRAGTQRKPPGPTQNKEETIMANPGHRRNPPGPTQDTKKPTGAGPGHGVSQLA</sequence>
<evidence type="ECO:0000313" key="2">
    <source>
        <dbReference type="EMBL" id="TNN53761.1"/>
    </source>
</evidence>
<evidence type="ECO:0000256" key="1">
    <source>
        <dbReference type="SAM" id="MobiDB-lite"/>
    </source>
</evidence>
<dbReference type="EMBL" id="SRLO01000506">
    <property type="protein sequence ID" value="TNN53761.1"/>
    <property type="molecule type" value="Genomic_DNA"/>
</dbReference>
<reference evidence="2 3" key="1">
    <citation type="submission" date="2019-03" db="EMBL/GenBank/DDBJ databases">
        <title>First draft genome of Liparis tanakae, snailfish: a comprehensive survey of snailfish specific genes.</title>
        <authorList>
            <person name="Kim W."/>
            <person name="Song I."/>
            <person name="Jeong J.-H."/>
            <person name="Kim D."/>
            <person name="Kim S."/>
            <person name="Ryu S."/>
            <person name="Song J.Y."/>
            <person name="Lee S.K."/>
        </authorList>
    </citation>
    <scope>NUCLEOTIDE SEQUENCE [LARGE SCALE GENOMIC DNA]</scope>
    <source>
        <tissue evidence="2">Muscle</tissue>
    </source>
</reference>
<protein>
    <submittedName>
        <fullName evidence="2">Uncharacterized protein</fullName>
    </submittedName>
</protein>
<proteinExistence type="predicted"/>
<dbReference type="Proteomes" id="UP000314294">
    <property type="component" value="Unassembled WGS sequence"/>
</dbReference>
<gene>
    <name evidence="2" type="ORF">EYF80_036018</name>
</gene>
<keyword evidence="3" id="KW-1185">Reference proteome</keyword>